<comment type="pathway">
    <text evidence="1">Cofactor biosynthesis; adenosylcobalamin biosynthesis.</text>
</comment>
<dbReference type="EMBL" id="BSNN01000002">
    <property type="protein sequence ID" value="GLQ34024.1"/>
    <property type="molecule type" value="Genomic_DNA"/>
</dbReference>
<dbReference type="PANTHER" id="PTHR36925">
    <property type="entry name" value="COBALT-PRECORRIN-6A REDUCTASE"/>
    <property type="match status" value="1"/>
</dbReference>
<reference evidence="5" key="1">
    <citation type="journal article" date="2019" name="Int. J. Syst. Evol. Microbiol.">
        <title>The Global Catalogue of Microorganisms (GCM) 10K type strain sequencing project: providing services to taxonomists for standard genome sequencing and annotation.</title>
        <authorList>
            <consortium name="The Broad Institute Genomics Platform"/>
            <consortium name="The Broad Institute Genome Sequencing Center for Infectious Disease"/>
            <person name="Wu L."/>
            <person name="Ma J."/>
        </authorList>
    </citation>
    <scope>NUCLEOTIDE SEQUENCE [LARGE SCALE GENOMIC DNA]</scope>
    <source>
        <strain evidence="5">NBRC 110140</strain>
    </source>
</reference>
<name>A0ABQ5VSA0_9RHOB</name>
<protein>
    <submittedName>
        <fullName evidence="4">Precorrin-6A reductase</fullName>
    </submittedName>
</protein>
<dbReference type="Pfam" id="PF02571">
    <property type="entry name" value="CbiJ"/>
    <property type="match status" value="1"/>
</dbReference>
<evidence type="ECO:0000313" key="4">
    <source>
        <dbReference type="EMBL" id="GLQ34024.1"/>
    </source>
</evidence>
<dbReference type="NCBIfam" id="NF005968">
    <property type="entry name" value="PRK08057.1-2"/>
    <property type="match status" value="1"/>
</dbReference>
<dbReference type="PROSITE" id="PS51014">
    <property type="entry name" value="COBK_CBIJ"/>
    <property type="match status" value="1"/>
</dbReference>
<comment type="caution">
    <text evidence="4">The sequence shown here is derived from an EMBL/GenBank/DDBJ whole genome shotgun (WGS) entry which is preliminary data.</text>
</comment>
<keyword evidence="3" id="KW-0560">Oxidoreductase</keyword>
<evidence type="ECO:0000256" key="2">
    <source>
        <dbReference type="ARBA" id="ARBA00022573"/>
    </source>
</evidence>
<sequence>MGAGLVLAGTSEAREICHLLASQEIRAIASMAGVTRRPQTLHLPTRTGGFGGAAGFKAYLSAQKISWVLDATHPFAVQMSQTAASLCSEQNIPYLMLQRAPWTAQSQDQWHMIDDVSELPALIPEGHVVFLGTGRQTLMDYHILQGRRLICRVIDGPIGPFPFENGKYAIGTPPFSLEEEVDFLRRENVDWLVVKNAGGDGGRAKLDAARQLNLPVAMYRRKSIPSVRTVSTVRAALGWIKEQGSNG</sequence>
<evidence type="ECO:0000313" key="5">
    <source>
        <dbReference type="Proteomes" id="UP001156694"/>
    </source>
</evidence>
<evidence type="ECO:0000256" key="1">
    <source>
        <dbReference type="ARBA" id="ARBA00004953"/>
    </source>
</evidence>
<organism evidence="4 5">
    <name type="scientific">Amylibacter marinus</name>
    <dbReference type="NCBI Taxonomy" id="1475483"/>
    <lineage>
        <taxon>Bacteria</taxon>
        <taxon>Pseudomonadati</taxon>
        <taxon>Pseudomonadota</taxon>
        <taxon>Alphaproteobacteria</taxon>
        <taxon>Rhodobacterales</taxon>
        <taxon>Paracoccaceae</taxon>
        <taxon>Amylibacter</taxon>
    </lineage>
</organism>
<gene>
    <name evidence="4" type="primary">cobK</name>
    <name evidence="4" type="ORF">GCM10007939_03070</name>
</gene>
<accession>A0ABQ5VSA0</accession>
<proteinExistence type="predicted"/>
<dbReference type="InterPro" id="IPR003723">
    <property type="entry name" value="Precorrin-6x_reduct"/>
</dbReference>
<evidence type="ECO:0000256" key="3">
    <source>
        <dbReference type="ARBA" id="ARBA00023002"/>
    </source>
</evidence>
<dbReference type="PANTHER" id="PTHR36925:SF1">
    <property type="entry name" value="COBALT-PRECORRIN-6A REDUCTASE"/>
    <property type="match status" value="1"/>
</dbReference>
<dbReference type="Proteomes" id="UP001156694">
    <property type="component" value="Unassembled WGS sequence"/>
</dbReference>
<keyword evidence="5" id="KW-1185">Reference proteome</keyword>
<keyword evidence="2" id="KW-0169">Cobalamin biosynthesis</keyword>